<keyword evidence="2" id="KW-1185">Reference proteome</keyword>
<evidence type="ECO:0000313" key="2">
    <source>
        <dbReference type="Proteomes" id="UP000296049"/>
    </source>
</evidence>
<evidence type="ECO:0000313" key="1">
    <source>
        <dbReference type="EMBL" id="EOB07252.1"/>
    </source>
</evidence>
<protein>
    <submittedName>
        <fullName evidence="1">Putative RNA-binding protein 19</fullName>
    </submittedName>
</protein>
<dbReference type="EMBL" id="KB742546">
    <property type="protein sequence ID" value="EOB07252.1"/>
    <property type="molecule type" value="Genomic_DNA"/>
</dbReference>
<sequence>MINSTRFPLLSTKPLEKALVLLPKLLPAALDTLRTSVGPSGRGSSSLTLMSALFWGPPDKAFNALCHSTHLYGRRLVLEWADTEESTVEALRRKTADHFHGSLKKRKRSEVLGEILEQLEEEESNKDEAM</sequence>
<proteinExistence type="predicted"/>
<organism evidence="1 2">
    <name type="scientific">Anas platyrhynchos</name>
    <name type="common">Mallard</name>
    <name type="synonym">Anas boschas</name>
    <dbReference type="NCBI Taxonomy" id="8839"/>
    <lineage>
        <taxon>Eukaryota</taxon>
        <taxon>Metazoa</taxon>
        <taxon>Chordata</taxon>
        <taxon>Craniata</taxon>
        <taxon>Vertebrata</taxon>
        <taxon>Euteleostomi</taxon>
        <taxon>Archelosauria</taxon>
        <taxon>Archosauria</taxon>
        <taxon>Dinosauria</taxon>
        <taxon>Saurischia</taxon>
        <taxon>Theropoda</taxon>
        <taxon>Coelurosauria</taxon>
        <taxon>Aves</taxon>
        <taxon>Neognathae</taxon>
        <taxon>Galloanserae</taxon>
        <taxon>Anseriformes</taxon>
        <taxon>Anatidae</taxon>
        <taxon>Anatinae</taxon>
        <taxon>Anas</taxon>
    </lineage>
</organism>
<reference evidence="2" key="1">
    <citation type="journal article" date="2013" name="Nat. Genet.">
        <title>The duck genome and transcriptome provide insight into an avian influenza virus reservoir species.</title>
        <authorList>
            <person name="Huang Y."/>
            <person name="Li Y."/>
            <person name="Burt D.W."/>
            <person name="Chen H."/>
            <person name="Zhang Y."/>
            <person name="Qian W."/>
            <person name="Kim H."/>
            <person name="Gan S."/>
            <person name="Zhao Y."/>
            <person name="Li J."/>
            <person name="Yi K."/>
            <person name="Feng H."/>
            <person name="Zhu P."/>
            <person name="Li B."/>
            <person name="Liu Q."/>
            <person name="Fairley S."/>
            <person name="Magor K.E."/>
            <person name="Du Z."/>
            <person name="Hu X."/>
            <person name="Goodman L."/>
            <person name="Tafer H."/>
            <person name="Vignal A."/>
            <person name="Lee T."/>
            <person name="Kim K.W."/>
            <person name="Sheng Z."/>
            <person name="An Y."/>
            <person name="Searle S."/>
            <person name="Herrero J."/>
            <person name="Groenen M.A."/>
            <person name="Crooijmans R.P."/>
            <person name="Faraut T."/>
            <person name="Cai Q."/>
            <person name="Webster R.G."/>
            <person name="Aldridge J.R."/>
            <person name="Warren W.C."/>
            <person name="Bartschat S."/>
            <person name="Kehr S."/>
            <person name="Marz M."/>
            <person name="Stadler P.F."/>
            <person name="Smith J."/>
            <person name="Kraus R.H."/>
            <person name="Zhao Y."/>
            <person name="Ren L."/>
            <person name="Fei J."/>
            <person name="Morisson M."/>
            <person name="Kaiser P."/>
            <person name="Griffin D.K."/>
            <person name="Rao M."/>
            <person name="Pitel F."/>
            <person name="Wang J."/>
            <person name="Li N."/>
        </authorList>
    </citation>
    <scope>NUCLEOTIDE SEQUENCE [LARGE SCALE GENOMIC DNA]</scope>
</reference>
<name>R0KBK9_ANAPL</name>
<dbReference type="AlphaFoldDB" id="R0KBK9"/>
<accession>R0KBK9</accession>
<dbReference type="Proteomes" id="UP000296049">
    <property type="component" value="Unassembled WGS sequence"/>
</dbReference>
<gene>
    <name evidence="1" type="ORF">Anapl_17531</name>
</gene>